<name>A0A101MAN6_PENFR</name>
<protein>
    <submittedName>
        <fullName evidence="2">Uncharacterized protein</fullName>
    </submittedName>
</protein>
<accession>A0A101MAN6</accession>
<evidence type="ECO:0000313" key="2">
    <source>
        <dbReference type="EMBL" id="KUM57043.1"/>
    </source>
</evidence>
<dbReference type="AlphaFoldDB" id="A0A101MAN6"/>
<evidence type="ECO:0000313" key="3">
    <source>
        <dbReference type="Proteomes" id="UP000055045"/>
    </source>
</evidence>
<organism evidence="2 3">
    <name type="scientific">Penicillium freii</name>
    <dbReference type="NCBI Taxonomy" id="48697"/>
    <lineage>
        <taxon>Eukaryota</taxon>
        <taxon>Fungi</taxon>
        <taxon>Dikarya</taxon>
        <taxon>Ascomycota</taxon>
        <taxon>Pezizomycotina</taxon>
        <taxon>Eurotiomycetes</taxon>
        <taxon>Eurotiomycetidae</taxon>
        <taxon>Eurotiales</taxon>
        <taxon>Aspergillaceae</taxon>
        <taxon>Penicillium</taxon>
    </lineage>
</organism>
<comment type="caution">
    <text evidence="2">The sequence shown here is derived from an EMBL/GenBank/DDBJ whole genome shotgun (WGS) entry which is preliminary data.</text>
</comment>
<sequence length="69" mass="7980">MLVQLLKNHPPGRDRLVKGFQGQGPYGTRLNTKDNSTPQNRNRLCLPLHHYLHHDTNATKKRLKPLHAH</sequence>
<dbReference type="EMBL" id="LLXE01000406">
    <property type="protein sequence ID" value="KUM57043.1"/>
    <property type="molecule type" value="Genomic_DNA"/>
</dbReference>
<feature type="compositionally biased region" description="Polar residues" evidence="1">
    <location>
        <begin position="29"/>
        <end position="40"/>
    </location>
</feature>
<feature type="region of interest" description="Disordered" evidence="1">
    <location>
        <begin position="1"/>
        <end position="40"/>
    </location>
</feature>
<dbReference type="Proteomes" id="UP000055045">
    <property type="component" value="Unassembled WGS sequence"/>
</dbReference>
<reference evidence="2 3" key="1">
    <citation type="submission" date="2015-10" db="EMBL/GenBank/DDBJ databases">
        <title>Genome sequencing of Penicillium freii.</title>
        <authorList>
            <person name="Nguyen H.D."/>
            <person name="Visagie C.M."/>
            <person name="Seifert K.A."/>
        </authorList>
    </citation>
    <scope>NUCLEOTIDE SEQUENCE [LARGE SCALE GENOMIC DNA]</scope>
    <source>
        <strain evidence="2 3">DAOM 242723</strain>
    </source>
</reference>
<evidence type="ECO:0000256" key="1">
    <source>
        <dbReference type="SAM" id="MobiDB-lite"/>
    </source>
</evidence>
<proteinExistence type="predicted"/>
<keyword evidence="3" id="KW-1185">Reference proteome</keyword>
<gene>
    <name evidence="2" type="ORF">ACN42_g10155</name>
</gene>